<dbReference type="EMBL" id="OZ037948">
    <property type="protein sequence ID" value="CAL1708525.1"/>
    <property type="molecule type" value="Genomic_DNA"/>
</dbReference>
<evidence type="ECO:0000256" key="2">
    <source>
        <dbReference type="ARBA" id="ARBA00007558"/>
    </source>
</evidence>
<dbReference type="InterPro" id="IPR054549">
    <property type="entry name" value="UVB_sens_RUS_dom"/>
</dbReference>
<keyword evidence="5 6" id="KW-0472">Membrane</keyword>
<dbReference type="Proteomes" id="UP001497453">
    <property type="component" value="Chromosome 5"/>
</dbReference>
<comment type="subcellular location">
    <subcellularLocation>
        <location evidence="1">Membrane</location>
    </subcellularLocation>
</comment>
<keyword evidence="4 6" id="KW-1133">Transmembrane helix</keyword>
<dbReference type="PANTHER" id="PTHR12770">
    <property type="entry name" value="RUS1 FAMILY PROTEIN C16ORF58"/>
    <property type="match status" value="1"/>
</dbReference>
<evidence type="ECO:0000256" key="6">
    <source>
        <dbReference type="SAM" id="Phobius"/>
    </source>
</evidence>
<dbReference type="Pfam" id="PF04884">
    <property type="entry name" value="UVB_sens_prot"/>
    <property type="match status" value="1"/>
</dbReference>
<organism evidence="8 9">
    <name type="scientific">Somion occarium</name>
    <dbReference type="NCBI Taxonomy" id="3059160"/>
    <lineage>
        <taxon>Eukaryota</taxon>
        <taxon>Fungi</taxon>
        <taxon>Dikarya</taxon>
        <taxon>Basidiomycota</taxon>
        <taxon>Agaricomycotina</taxon>
        <taxon>Agaricomycetes</taxon>
        <taxon>Polyporales</taxon>
        <taxon>Cerrenaceae</taxon>
        <taxon>Somion</taxon>
    </lineage>
</organism>
<gene>
    <name evidence="8" type="ORF">GFSPODELE1_LOCUS6883</name>
</gene>
<dbReference type="PANTHER" id="PTHR12770:SF31">
    <property type="entry name" value="RUS FAMILY MEMBER 1"/>
    <property type="match status" value="1"/>
</dbReference>
<evidence type="ECO:0000313" key="9">
    <source>
        <dbReference type="Proteomes" id="UP001497453"/>
    </source>
</evidence>
<evidence type="ECO:0000259" key="7">
    <source>
        <dbReference type="Pfam" id="PF04884"/>
    </source>
</evidence>
<keyword evidence="3 6" id="KW-0812">Transmembrane</keyword>
<evidence type="ECO:0000256" key="1">
    <source>
        <dbReference type="ARBA" id="ARBA00004370"/>
    </source>
</evidence>
<sequence>MSIIIRESDDSGRNHATYIQTTETIRQQQETSRLSSNWVEFFRGIFLPAGYPATVSPDYLQCQIYYGVQAFCSSLAGLIASRAVLEGHGIGKADASATDAMLLTLLQDAFSRLTTILGAYYLGTSLYPEAKTYRLVADIANDVAIVLDLLSPQLSTYSLSLHYPFITSQSSSALRTAALCSSGGFRALCGVAAGGSRAALTLHFAQDGSIPGDVGDLSAKDASKETVLALIGMLVGSLIIPHLHTAQATYTVVCILLIGHLLANYIAVRVVIMKALNRQRAAILWTAYRETTEGNFISKCSTFIWKALIATILDEKGPCRRVLMPKEVAKREYLFGRENALLNIHSHTDEIAGYATIGSSFSDLFPSSPLRGDATWTSKLLDVFADEKFIVWFDLRPSIFSIFPLSLVVRASPKPRFHILLKEGHTSTDHLKAWAFTCDLASFSGIGYPWESPVGLVKEIEYVKVAFDEAYEGFVDDVKRAGWNVDVQGLVSGSPRVISVEKIEHGAKGYEDKKTI</sequence>
<comment type="similarity">
    <text evidence="2">Belongs to the RUS1 family.</text>
</comment>
<feature type="transmembrane region" description="Helical" evidence="6">
    <location>
        <begin position="250"/>
        <end position="272"/>
    </location>
</feature>
<accession>A0ABP1DL78</accession>
<feature type="domain" description="Protein root UVB sensitive/RUS" evidence="7">
    <location>
        <begin position="35"/>
        <end position="290"/>
    </location>
</feature>
<evidence type="ECO:0000313" key="8">
    <source>
        <dbReference type="EMBL" id="CAL1708525.1"/>
    </source>
</evidence>
<dbReference type="InterPro" id="IPR006968">
    <property type="entry name" value="RUS_fam"/>
</dbReference>
<evidence type="ECO:0000256" key="4">
    <source>
        <dbReference type="ARBA" id="ARBA00022989"/>
    </source>
</evidence>
<reference evidence="9" key="1">
    <citation type="submission" date="2024-04" db="EMBL/GenBank/DDBJ databases">
        <authorList>
            <person name="Shaw F."/>
            <person name="Minotto A."/>
        </authorList>
    </citation>
    <scope>NUCLEOTIDE SEQUENCE [LARGE SCALE GENOMIC DNA]</scope>
</reference>
<evidence type="ECO:0000256" key="5">
    <source>
        <dbReference type="ARBA" id="ARBA00023136"/>
    </source>
</evidence>
<protein>
    <recommendedName>
        <fullName evidence="7">Protein root UVB sensitive/RUS domain-containing protein</fullName>
    </recommendedName>
</protein>
<keyword evidence="9" id="KW-1185">Reference proteome</keyword>
<name>A0ABP1DL78_9APHY</name>
<feature type="transmembrane region" description="Helical" evidence="6">
    <location>
        <begin position="227"/>
        <end position="244"/>
    </location>
</feature>
<proteinExistence type="inferred from homology"/>
<evidence type="ECO:0000256" key="3">
    <source>
        <dbReference type="ARBA" id="ARBA00022692"/>
    </source>
</evidence>